<dbReference type="CDD" id="cd00167">
    <property type="entry name" value="SANT"/>
    <property type="match status" value="1"/>
</dbReference>
<feature type="domain" description="Myb-like" evidence="2">
    <location>
        <begin position="12"/>
        <end position="63"/>
    </location>
</feature>
<gene>
    <name evidence="4" type="ORF">E4U56_004341</name>
</gene>
<feature type="domain" description="Myb-like" evidence="2">
    <location>
        <begin position="160"/>
        <end position="204"/>
    </location>
</feature>
<feature type="region of interest" description="Disordered" evidence="1">
    <location>
        <begin position="134"/>
        <end position="165"/>
    </location>
</feature>
<name>A0A9P7MLX0_9HYPO</name>
<dbReference type="InterPro" id="IPR009057">
    <property type="entry name" value="Homeodomain-like_sf"/>
</dbReference>
<evidence type="ECO:0000256" key="1">
    <source>
        <dbReference type="SAM" id="MobiDB-lite"/>
    </source>
</evidence>
<dbReference type="PROSITE" id="PS51294">
    <property type="entry name" value="HTH_MYB"/>
    <property type="match status" value="1"/>
</dbReference>
<feature type="domain" description="HTH myb-type" evidence="3">
    <location>
        <begin position="16"/>
        <end position="67"/>
    </location>
</feature>
<dbReference type="SUPFAM" id="SSF46689">
    <property type="entry name" value="Homeodomain-like"/>
    <property type="match status" value="1"/>
</dbReference>
<dbReference type="Proteomes" id="UP000784919">
    <property type="component" value="Unassembled WGS sequence"/>
</dbReference>
<dbReference type="PROSITE" id="PS50090">
    <property type="entry name" value="MYB_LIKE"/>
    <property type="match status" value="2"/>
</dbReference>
<dbReference type="SMART" id="SM00717">
    <property type="entry name" value="SANT"/>
    <property type="match status" value="2"/>
</dbReference>
<protein>
    <recommendedName>
        <fullName evidence="6">DRPLA protein</fullName>
    </recommendedName>
</protein>
<reference evidence="4" key="1">
    <citation type="journal article" date="2020" name="bioRxiv">
        <title>Whole genome comparisons of ergot fungi reveals the divergence and evolution of species within the genus Claviceps are the result of varying mechanisms driving genome evolution and host range expansion.</title>
        <authorList>
            <person name="Wyka S.A."/>
            <person name="Mondo S.J."/>
            <person name="Liu M."/>
            <person name="Dettman J."/>
            <person name="Nalam V."/>
            <person name="Broders K.D."/>
        </authorList>
    </citation>
    <scope>NUCLEOTIDE SEQUENCE</scope>
    <source>
        <strain evidence="4">CCC 1102</strain>
    </source>
</reference>
<dbReference type="EMBL" id="SRPS01000282">
    <property type="protein sequence ID" value="KAG5960478.1"/>
    <property type="molecule type" value="Genomic_DNA"/>
</dbReference>
<proteinExistence type="predicted"/>
<dbReference type="OrthoDB" id="2143914at2759"/>
<accession>A0A9P7MLX0</accession>
<comment type="caution">
    <text evidence="4">The sequence shown here is derived from an EMBL/GenBank/DDBJ whole genome shotgun (WGS) entry which is preliminary data.</text>
</comment>
<organism evidence="4 5">
    <name type="scientific">Claviceps arundinis</name>
    <dbReference type="NCBI Taxonomy" id="1623583"/>
    <lineage>
        <taxon>Eukaryota</taxon>
        <taxon>Fungi</taxon>
        <taxon>Dikarya</taxon>
        <taxon>Ascomycota</taxon>
        <taxon>Pezizomycotina</taxon>
        <taxon>Sordariomycetes</taxon>
        <taxon>Hypocreomycetidae</taxon>
        <taxon>Hypocreales</taxon>
        <taxon>Clavicipitaceae</taxon>
        <taxon>Claviceps</taxon>
    </lineage>
</organism>
<evidence type="ECO:0008006" key="6">
    <source>
        <dbReference type="Google" id="ProtNLM"/>
    </source>
</evidence>
<dbReference type="Pfam" id="PF13921">
    <property type="entry name" value="Myb_DNA-bind_6"/>
    <property type="match status" value="1"/>
</dbReference>
<sequence>MGSPERRESLPVEAERRNLWTVEEDDLLLQLKWSGGNLMWKEIANHLPRRTKSSCKTRYTRILADMWDEKGKERLATLYESHKEKMWQKIAEEMNVPWIEAERTHWRLGREEIENRAGDPDFRETWQRDFVASENDNDSNFAPPPADDANVSAHEDQGRTRSGKRLLWSGEEETSLLNQIQAGKHWDEMSTLLPRRNARGCRSRDSLLRKRAGGWGPELQTDLCRLYRIYKSEMYHVGGVGRTARGAMAISRGNALDTWIEGYEGKSQIPTDCRTGRARRQPA</sequence>
<dbReference type="InterPro" id="IPR017930">
    <property type="entry name" value="Myb_dom"/>
</dbReference>
<dbReference type="AlphaFoldDB" id="A0A9P7MLX0"/>
<evidence type="ECO:0000313" key="4">
    <source>
        <dbReference type="EMBL" id="KAG5960478.1"/>
    </source>
</evidence>
<dbReference type="InterPro" id="IPR001005">
    <property type="entry name" value="SANT/Myb"/>
</dbReference>
<evidence type="ECO:0000259" key="2">
    <source>
        <dbReference type="PROSITE" id="PS50090"/>
    </source>
</evidence>
<evidence type="ECO:0000313" key="5">
    <source>
        <dbReference type="Proteomes" id="UP000784919"/>
    </source>
</evidence>
<evidence type="ECO:0000259" key="3">
    <source>
        <dbReference type="PROSITE" id="PS51294"/>
    </source>
</evidence>
<dbReference type="Gene3D" id="1.10.10.60">
    <property type="entry name" value="Homeodomain-like"/>
    <property type="match status" value="1"/>
</dbReference>